<protein>
    <submittedName>
        <fullName evidence="1">Uncharacterized protein</fullName>
    </submittedName>
</protein>
<dbReference type="EMBL" id="LPUF01000002">
    <property type="protein sequence ID" value="OQK16253.1"/>
    <property type="molecule type" value="Genomic_DNA"/>
</dbReference>
<accession>A0A1V8M4C7</accession>
<organism evidence="1 2">
    <name type="scientific">Methyloprofundus sedimenti</name>
    <dbReference type="NCBI Taxonomy" id="1420851"/>
    <lineage>
        <taxon>Bacteria</taxon>
        <taxon>Pseudomonadati</taxon>
        <taxon>Pseudomonadota</taxon>
        <taxon>Gammaproteobacteria</taxon>
        <taxon>Methylococcales</taxon>
        <taxon>Methylococcaceae</taxon>
        <taxon>Methyloprofundus</taxon>
    </lineage>
</organism>
<keyword evidence="2" id="KW-1185">Reference proteome</keyword>
<evidence type="ECO:0000313" key="1">
    <source>
        <dbReference type="EMBL" id="OQK16253.1"/>
    </source>
</evidence>
<proteinExistence type="predicted"/>
<gene>
    <name evidence="1" type="ORF">AU255_14250</name>
</gene>
<sequence>MFSSYYFIIFICPKKLMKKKIFLALLSFSYPLLQGCYPGWQTVKIEPSVVNQPCVLQGKMEVCKSVDSNCEIWFKKRATKVDANTISIETYDEVSFGRYYNCQPGFPPYKKLRFSKEDYTQGSNTVTGQAFLRQRGGGVVTCAGNTVIMYPNNLYFLAKRNGSPEVEINDESSFMEKSTQCDATGNFEFSNIQNGEWVIETTVGWDVPEIIRIGYYYSIHTNRQGGLMRKEITVRSNEKNRFIISNTSE</sequence>
<name>A0A1V8M4C7_9GAMM</name>
<reference evidence="1 2" key="1">
    <citation type="submission" date="2015-12" db="EMBL/GenBank/DDBJ databases">
        <authorList>
            <person name="Shamseldin A."/>
            <person name="Moawad H."/>
            <person name="Abd El-Rahim W.M."/>
            <person name="Sadowsky M.J."/>
        </authorList>
    </citation>
    <scope>NUCLEOTIDE SEQUENCE [LARGE SCALE GENOMIC DNA]</scope>
    <source>
        <strain evidence="1 2">WF1</strain>
    </source>
</reference>
<dbReference type="STRING" id="1420851.AU255_14250"/>
<evidence type="ECO:0000313" key="2">
    <source>
        <dbReference type="Proteomes" id="UP000191980"/>
    </source>
</evidence>
<dbReference type="AlphaFoldDB" id="A0A1V8M4C7"/>
<comment type="caution">
    <text evidence="1">The sequence shown here is derived from an EMBL/GenBank/DDBJ whole genome shotgun (WGS) entry which is preliminary data.</text>
</comment>
<dbReference type="SUPFAM" id="SSF117074">
    <property type="entry name" value="Hypothetical protein PA1324"/>
    <property type="match status" value="1"/>
</dbReference>
<dbReference type="Proteomes" id="UP000191980">
    <property type="component" value="Unassembled WGS sequence"/>
</dbReference>